<keyword evidence="4" id="KW-0479">Metal-binding</keyword>
<keyword evidence="5" id="KW-0862">Zinc</keyword>
<gene>
    <name evidence="9" type="ORF">VW23_018755</name>
</gene>
<evidence type="ECO:0000313" key="10">
    <source>
        <dbReference type="Proteomes" id="UP000095463"/>
    </source>
</evidence>
<evidence type="ECO:0000313" key="9">
    <source>
        <dbReference type="EMBL" id="OEO30919.1"/>
    </source>
</evidence>
<evidence type="ECO:0000256" key="7">
    <source>
        <dbReference type="ARBA" id="ARBA00048488"/>
    </source>
</evidence>
<accession>A0A1E5XQR0</accession>
<evidence type="ECO:0000256" key="3">
    <source>
        <dbReference type="ARBA" id="ARBA00012499"/>
    </source>
</evidence>
<dbReference type="PANTHER" id="PTHR10173:SF57">
    <property type="entry name" value="PEPTIDE-METHIONINE (R)-S-OXIDE REDUCTASE"/>
    <property type="match status" value="1"/>
</dbReference>
<organism evidence="9 10">
    <name type="scientific">Devosia insulae DS-56</name>
    <dbReference type="NCBI Taxonomy" id="1116389"/>
    <lineage>
        <taxon>Bacteria</taxon>
        <taxon>Pseudomonadati</taxon>
        <taxon>Pseudomonadota</taxon>
        <taxon>Alphaproteobacteria</taxon>
        <taxon>Hyphomicrobiales</taxon>
        <taxon>Devosiaceae</taxon>
        <taxon>Devosia</taxon>
    </lineage>
</organism>
<reference evidence="9 10" key="1">
    <citation type="journal article" date="2015" name="Genome Announc.">
        <title>Genome Assemblies of Three Soil-Associated Devosia species: D. insulae, D. limi, and D. soli.</title>
        <authorList>
            <person name="Hassan Y.I."/>
            <person name="Lepp D."/>
            <person name="Zhou T."/>
        </authorList>
    </citation>
    <scope>NUCLEOTIDE SEQUENCE [LARGE SCALE GENOMIC DNA]</scope>
    <source>
        <strain evidence="9 10">DS-56</strain>
    </source>
</reference>
<dbReference type="InterPro" id="IPR011057">
    <property type="entry name" value="Mss4-like_sf"/>
</dbReference>
<dbReference type="EMBL" id="LAJE02000177">
    <property type="protein sequence ID" value="OEO30919.1"/>
    <property type="molecule type" value="Genomic_DNA"/>
</dbReference>
<keyword evidence="6" id="KW-0560">Oxidoreductase</keyword>
<evidence type="ECO:0000256" key="1">
    <source>
        <dbReference type="ARBA" id="ARBA00001947"/>
    </source>
</evidence>
<dbReference type="PROSITE" id="PS51790">
    <property type="entry name" value="MSRB"/>
    <property type="match status" value="1"/>
</dbReference>
<dbReference type="GO" id="GO:0046872">
    <property type="term" value="F:metal ion binding"/>
    <property type="evidence" value="ECO:0007669"/>
    <property type="project" value="UniProtKB-KW"/>
</dbReference>
<name>A0A1E5XQR0_9HYPH</name>
<sequence>MSETFKVQKSDEEWRATLSPELYRVAREHGTERPWSHIYNTEKRDGIYHCAACGAELFTADTKYESGSGWPSFFKAIEGSVAQTVDRSHGMVRVEAHCANCGAHLGHIFPDGPNPTGDRFCMNGTSLQFEPKA</sequence>
<dbReference type="InterPro" id="IPR028427">
    <property type="entry name" value="Met_Sox_Rdtase_MsrB"/>
</dbReference>
<dbReference type="InterPro" id="IPR002579">
    <property type="entry name" value="Met_Sox_Rdtase_MsrB_dom"/>
</dbReference>
<dbReference type="Pfam" id="PF01641">
    <property type="entry name" value="SelR"/>
    <property type="match status" value="1"/>
</dbReference>
<evidence type="ECO:0000259" key="8">
    <source>
        <dbReference type="PROSITE" id="PS51790"/>
    </source>
</evidence>
<dbReference type="EC" id="1.8.4.12" evidence="3"/>
<dbReference type="SUPFAM" id="SSF51316">
    <property type="entry name" value="Mss4-like"/>
    <property type="match status" value="1"/>
</dbReference>
<comment type="similarity">
    <text evidence="2">Belongs to the MsrB Met sulfoxide reductase family.</text>
</comment>
<dbReference type="OrthoDB" id="9785497at2"/>
<dbReference type="RefSeq" id="WP_069909868.1">
    <property type="nucleotide sequence ID" value="NZ_LAJE02000177.1"/>
</dbReference>
<keyword evidence="10" id="KW-1185">Reference proteome</keyword>
<dbReference type="GO" id="GO:0006979">
    <property type="term" value="P:response to oxidative stress"/>
    <property type="evidence" value="ECO:0007669"/>
    <property type="project" value="InterPro"/>
</dbReference>
<comment type="caution">
    <text evidence="9">The sequence shown here is derived from an EMBL/GenBank/DDBJ whole genome shotgun (WGS) entry which is preliminary data.</text>
</comment>
<feature type="domain" description="MsrB" evidence="8">
    <location>
        <begin position="11"/>
        <end position="132"/>
    </location>
</feature>
<dbReference type="Proteomes" id="UP000095463">
    <property type="component" value="Unassembled WGS sequence"/>
</dbReference>
<evidence type="ECO:0000256" key="2">
    <source>
        <dbReference type="ARBA" id="ARBA00007174"/>
    </source>
</evidence>
<dbReference type="AlphaFoldDB" id="A0A1E5XQR0"/>
<evidence type="ECO:0000256" key="5">
    <source>
        <dbReference type="ARBA" id="ARBA00022833"/>
    </source>
</evidence>
<dbReference type="PANTHER" id="PTHR10173">
    <property type="entry name" value="METHIONINE SULFOXIDE REDUCTASE"/>
    <property type="match status" value="1"/>
</dbReference>
<comment type="cofactor">
    <cofactor evidence="1">
        <name>Zn(2+)</name>
        <dbReference type="ChEBI" id="CHEBI:29105"/>
    </cofactor>
</comment>
<evidence type="ECO:0000256" key="4">
    <source>
        <dbReference type="ARBA" id="ARBA00022723"/>
    </source>
</evidence>
<dbReference type="GO" id="GO:0033743">
    <property type="term" value="F:peptide-methionine (R)-S-oxide reductase activity"/>
    <property type="evidence" value="ECO:0007669"/>
    <property type="project" value="UniProtKB-EC"/>
</dbReference>
<comment type="catalytic activity">
    <reaction evidence="7">
        <text>L-methionyl-[protein] + [thioredoxin]-disulfide + H2O = L-methionyl-(R)-S-oxide-[protein] + [thioredoxin]-dithiol</text>
        <dbReference type="Rhea" id="RHEA:24164"/>
        <dbReference type="Rhea" id="RHEA-COMP:10698"/>
        <dbReference type="Rhea" id="RHEA-COMP:10700"/>
        <dbReference type="Rhea" id="RHEA-COMP:12313"/>
        <dbReference type="Rhea" id="RHEA-COMP:12314"/>
        <dbReference type="ChEBI" id="CHEBI:15377"/>
        <dbReference type="ChEBI" id="CHEBI:16044"/>
        <dbReference type="ChEBI" id="CHEBI:29950"/>
        <dbReference type="ChEBI" id="CHEBI:45764"/>
        <dbReference type="ChEBI" id="CHEBI:50058"/>
        <dbReference type="EC" id="1.8.4.12"/>
    </reaction>
</comment>
<dbReference type="Gene3D" id="2.170.150.20">
    <property type="entry name" value="Peptide methionine sulfoxide reductase"/>
    <property type="match status" value="1"/>
</dbReference>
<proteinExistence type="inferred from homology"/>
<dbReference type="FunFam" id="2.170.150.20:FF:000001">
    <property type="entry name" value="Peptide methionine sulfoxide reductase MsrB"/>
    <property type="match status" value="1"/>
</dbReference>
<dbReference type="NCBIfam" id="TIGR00357">
    <property type="entry name" value="peptide-methionine (R)-S-oxide reductase MsrB"/>
    <property type="match status" value="1"/>
</dbReference>
<dbReference type="GO" id="GO:0030091">
    <property type="term" value="P:protein repair"/>
    <property type="evidence" value="ECO:0007669"/>
    <property type="project" value="InterPro"/>
</dbReference>
<protein>
    <recommendedName>
        <fullName evidence="3">peptide-methionine (R)-S-oxide reductase</fullName>
        <ecNumber evidence="3">1.8.4.12</ecNumber>
    </recommendedName>
</protein>
<evidence type="ECO:0000256" key="6">
    <source>
        <dbReference type="ARBA" id="ARBA00023002"/>
    </source>
</evidence>
<dbReference type="GO" id="GO:0005737">
    <property type="term" value="C:cytoplasm"/>
    <property type="evidence" value="ECO:0007669"/>
    <property type="project" value="TreeGrafter"/>
</dbReference>